<evidence type="ECO:0000313" key="8">
    <source>
        <dbReference type="EMBL" id="KAF9869591.1"/>
    </source>
</evidence>
<dbReference type="PANTHER" id="PTHR24305:SF210">
    <property type="entry name" value="CYTOCHROME P450 MONOOXYGENASE ASQL-RELATED"/>
    <property type="match status" value="1"/>
</dbReference>
<dbReference type="InterPro" id="IPR036396">
    <property type="entry name" value="Cyt_P450_sf"/>
</dbReference>
<protein>
    <recommendedName>
        <fullName evidence="10">Cytochrome P450</fullName>
    </recommendedName>
</protein>
<evidence type="ECO:0000313" key="9">
    <source>
        <dbReference type="Proteomes" id="UP000781932"/>
    </source>
</evidence>
<comment type="cofactor">
    <cofactor evidence="1 6">
        <name>heme</name>
        <dbReference type="ChEBI" id="CHEBI:30413"/>
    </cofactor>
</comment>
<dbReference type="InterPro" id="IPR017972">
    <property type="entry name" value="Cyt_P450_CS"/>
</dbReference>
<dbReference type="InterPro" id="IPR050121">
    <property type="entry name" value="Cytochrome_P450_monoxygenase"/>
</dbReference>
<dbReference type="InterPro" id="IPR002401">
    <property type="entry name" value="Cyt_P450_E_grp-I"/>
</dbReference>
<keyword evidence="7" id="KW-0503">Monooxygenase</keyword>
<reference evidence="8" key="2">
    <citation type="submission" date="2020-11" db="EMBL/GenBank/DDBJ databases">
        <title>Whole genome sequencing of Colletotrichum sp.</title>
        <authorList>
            <person name="Li H."/>
        </authorList>
    </citation>
    <scope>NUCLEOTIDE SEQUENCE</scope>
    <source>
        <strain evidence="8">CkLH20</strain>
    </source>
</reference>
<dbReference type="OrthoDB" id="1470350at2759"/>
<keyword evidence="7" id="KW-0560">Oxidoreductase</keyword>
<reference evidence="8" key="1">
    <citation type="submission" date="2020-03" db="EMBL/GenBank/DDBJ databases">
        <authorList>
            <person name="He L."/>
        </authorList>
    </citation>
    <scope>NUCLEOTIDE SEQUENCE</scope>
    <source>
        <strain evidence="8">CkLH20</strain>
    </source>
</reference>
<sequence length="368" mass="41150">MSSPPYSLQSVAKLAPIIKERAQILANRLAAGASASPSGTVDAYKLFGLFSLEIVCQVGFAKRFDDDSVEGDAFKLLQAMDGAAPTLIFDGILPFLRPLRLGHRMPGAIGEAYRCHAYWTEKSYEMVDHFLKHSTMDDKYLLTPLIKQKDGFLERKLNHEELVEEAMNYMFAGSGTTSSTLTYLIYELSRPQNATIQSRLRDEVIAISSDDIVGIRSNAYVNAVVKETFRLHPTIISTIPRLVGAPLQLGRHTIPAGTVVGMQNWIHHRDPAVFPDPDHFIPDRWLDATEAMESSLTPFSIGRRGCIGQNLAWEEIYWVITALFHSGLEVRLEPEMKEGDMEMVDRFNIAPRAGKLMVEVARVHPSTF</sequence>
<dbReference type="PRINTS" id="PR00385">
    <property type="entry name" value="P450"/>
</dbReference>
<feature type="binding site" description="axial binding residue" evidence="6">
    <location>
        <position position="306"/>
    </location>
    <ligand>
        <name>heme</name>
        <dbReference type="ChEBI" id="CHEBI:30413"/>
    </ligand>
    <ligandPart>
        <name>Fe</name>
        <dbReference type="ChEBI" id="CHEBI:18248"/>
    </ligandPart>
</feature>
<dbReference type="InterPro" id="IPR001128">
    <property type="entry name" value="Cyt_P450"/>
</dbReference>
<comment type="similarity">
    <text evidence="2 7">Belongs to the cytochrome P450 family.</text>
</comment>
<organism evidence="8 9">
    <name type="scientific">Colletotrichum karsti</name>
    <dbReference type="NCBI Taxonomy" id="1095194"/>
    <lineage>
        <taxon>Eukaryota</taxon>
        <taxon>Fungi</taxon>
        <taxon>Dikarya</taxon>
        <taxon>Ascomycota</taxon>
        <taxon>Pezizomycotina</taxon>
        <taxon>Sordariomycetes</taxon>
        <taxon>Hypocreomycetidae</taxon>
        <taxon>Glomerellales</taxon>
        <taxon>Glomerellaceae</taxon>
        <taxon>Colletotrichum</taxon>
        <taxon>Colletotrichum boninense species complex</taxon>
    </lineage>
</organism>
<dbReference type="Gene3D" id="1.10.630.10">
    <property type="entry name" value="Cytochrome P450"/>
    <property type="match status" value="1"/>
</dbReference>
<evidence type="ECO:0008006" key="10">
    <source>
        <dbReference type="Google" id="ProtNLM"/>
    </source>
</evidence>
<dbReference type="GO" id="GO:0016705">
    <property type="term" value="F:oxidoreductase activity, acting on paired donors, with incorporation or reduction of molecular oxygen"/>
    <property type="evidence" value="ECO:0007669"/>
    <property type="project" value="InterPro"/>
</dbReference>
<keyword evidence="9" id="KW-1185">Reference proteome</keyword>
<dbReference type="AlphaFoldDB" id="A0A9P6HVH3"/>
<evidence type="ECO:0000256" key="7">
    <source>
        <dbReference type="RuleBase" id="RU000461"/>
    </source>
</evidence>
<evidence type="ECO:0000256" key="4">
    <source>
        <dbReference type="ARBA" id="ARBA00022723"/>
    </source>
</evidence>
<dbReference type="PRINTS" id="PR00463">
    <property type="entry name" value="EP450I"/>
</dbReference>
<evidence type="ECO:0000256" key="1">
    <source>
        <dbReference type="ARBA" id="ARBA00001971"/>
    </source>
</evidence>
<dbReference type="GeneID" id="62168769"/>
<dbReference type="GO" id="GO:0004497">
    <property type="term" value="F:monooxygenase activity"/>
    <property type="evidence" value="ECO:0007669"/>
    <property type="project" value="UniProtKB-KW"/>
</dbReference>
<gene>
    <name evidence="8" type="ORF">CkaCkLH20_12984</name>
</gene>
<dbReference type="Pfam" id="PF00067">
    <property type="entry name" value="p450"/>
    <property type="match status" value="1"/>
</dbReference>
<dbReference type="GO" id="GO:0005506">
    <property type="term" value="F:iron ion binding"/>
    <property type="evidence" value="ECO:0007669"/>
    <property type="project" value="InterPro"/>
</dbReference>
<evidence type="ECO:0000256" key="3">
    <source>
        <dbReference type="ARBA" id="ARBA00022617"/>
    </source>
</evidence>
<keyword evidence="4 6" id="KW-0479">Metal-binding</keyword>
<evidence type="ECO:0000256" key="2">
    <source>
        <dbReference type="ARBA" id="ARBA00010617"/>
    </source>
</evidence>
<dbReference type="SUPFAM" id="SSF48264">
    <property type="entry name" value="Cytochrome P450"/>
    <property type="match status" value="1"/>
</dbReference>
<proteinExistence type="inferred from homology"/>
<dbReference type="Proteomes" id="UP000781932">
    <property type="component" value="Unassembled WGS sequence"/>
</dbReference>
<evidence type="ECO:0000256" key="5">
    <source>
        <dbReference type="ARBA" id="ARBA00023004"/>
    </source>
</evidence>
<dbReference type="PROSITE" id="PS00086">
    <property type="entry name" value="CYTOCHROME_P450"/>
    <property type="match status" value="1"/>
</dbReference>
<comment type="caution">
    <text evidence="8">The sequence shown here is derived from an EMBL/GenBank/DDBJ whole genome shotgun (WGS) entry which is preliminary data.</text>
</comment>
<dbReference type="PANTHER" id="PTHR24305">
    <property type="entry name" value="CYTOCHROME P450"/>
    <property type="match status" value="1"/>
</dbReference>
<dbReference type="GO" id="GO:0020037">
    <property type="term" value="F:heme binding"/>
    <property type="evidence" value="ECO:0007669"/>
    <property type="project" value="InterPro"/>
</dbReference>
<dbReference type="EMBL" id="JAATWM020000068">
    <property type="protein sequence ID" value="KAF9869591.1"/>
    <property type="molecule type" value="Genomic_DNA"/>
</dbReference>
<accession>A0A9P6HVH3</accession>
<dbReference type="RefSeq" id="XP_038739052.1">
    <property type="nucleotide sequence ID" value="XM_038895695.1"/>
</dbReference>
<name>A0A9P6HVH3_9PEZI</name>
<keyword evidence="5 6" id="KW-0408">Iron</keyword>
<evidence type="ECO:0000256" key="6">
    <source>
        <dbReference type="PIRSR" id="PIRSR602401-1"/>
    </source>
</evidence>
<keyword evidence="3 6" id="KW-0349">Heme</keyword>